<keyword evidence="7" id="KW-0732">Signal</keyword>
<feature type="signal peptide" evidence="7">
    <location>
        <begin position="1"/>
        <end position="22"/>
    </location>
</feature>
<accession>A0ABW4KII5</accession>
<dbReference type="InterPro" id="IPR012218">
    <property type="entry name" value="Cyt_c_BACSU-c550-type"/>
</dbReference>
<evidence type="ECO:0000313" key="10">
    <source>
        <dbReference type="Proteomes" id="UP001597301"/>
    </source>
</evidence>
<reference evidence="10" key="1">
    <citation type="journal article" date="2019" name="Int. J. Syst. Evol. Microbiol.">
        <title>The Global Catalogue of Microorganisms (GCM) 10K type strain sequencing project: providing services to taxonomists for standard genome sequencing and annotation.</title>
        <authorList>
            <consortium name="The Broad Institute Genomics Platform"/>
            <consortium name="The Broad Institute Genome Sequencing Center for Infectious Disease"/>
            <person name="Wu L."/>
            <person name="Ma J."/>
        </authorList>
    </citation>
    <scope>NUCLEOTIDE SEQUENCE [LARGE SCALE GENOMIC DNA]</scope>
    <source>
        <strain evidence="10">CGMCC 1.12295</strain>
    </source>
</reference>
<keyword evidence="10" id="KW-1185">Reference proteome</keyword>
<dbReference type="Pfam" id="PF13442">
    <property type="entry name" value="Cytochrome_CBB3"/>
    <property type="match status" value="1"/>
</dbReference>
<evidence type="ECO:0000256" key="4">
    <source>
        <dbReference type="ARBA" id="ARBA00022982"/>
    </source>
</evidence>
<evidence type="ECO:0000256" key="5">
    <source>
        <dbReference type="ARBA" id="ARBA00023004"/>
    </source>
</evidence>
<organism evidence="9 10">
    <name type="scientific">Siminovitchia sediminis</name>
    <dbReference type="NCBI Taxonomy" id="1274353"/>
    <lineage>
        <taxon>Bacteria</taxon>
        <taxon>Bacillati</taxon>
        <taxon>Bacillota</taxon>
        <taxon>Bacilli</taxon>
        <taxon>Bacillales</taxon>
        <taxon>Bacillaceae</taxon>
        <taxon>Siminovitchia</taxon>
    </lineage>
</organism>
<dbReference type="PANTHER" id="PTHR37823">
    <property type="entry name" value="CYTOCHROME C-553-LIKE"/>
    <property type="match status" value="1"/>
</dbReference>
<dbReference type="PROSITE" id="PS51007">
    <property type="entry name" value="CYTC"/>
    <property type="match status" value="1"/>
</dbReference>
<evidence type="ECO:0000256" key="6">
    <source>
        <dbReference type="PROSITE-ProRule" id="PRU00433"/>
    </source>
</evidence>
<evidence type="ECO:0000256" key="7">
    <source>
        <dbReference type="SAM" id="SignalP"/>
    </source>
</evidence>
<dbReference type="InterPro" id="IPR054782">
    <property type="entry name" value="Cytochro_C551"/>
</dbReference>
<evidence type="ECO:0000256" key="3">
    <source>
        <dbReference type="ARBA" id="ARBA00022723"/>
    </source>
</evidence>
<sequence length="114" mass="11330">MKKKLWALLASSCLALGLAACGGGGDDENAGGGDQGGGGETASNGAEAVYQANCSSCHGENLEGRNGPALDKIGGTLSEDEILDVIENGRPGMPAGIISGDEANQVAAWLAEQK</sequence>
<proteinExistence type="predicted"/>
<keyword evidence="3 6" id="KW-0479">Metal-binding</keyword>
<feature type="chain" id="PRO_5045497705" evidence="7">
    <location>
        <begin position="23"/>
        <end position="114"/>
    </location>
</feature>
<dbReference type="Proteomes" id="UP001597301">
    <property type="component" value="Unassembled WGS sequence"/>
</dbReference>
<dbReference type="InterPro" id="IPR009056">
    <property type="entry name" value="Cyt_c-like_dom"/>
</dbReference>
<gene>
    <name evidence="9" type="primary">cccB</name>
    <name evidence="9" type="ORF">ACFSCZ_12315</name>
</gene>
<keyword evidence="1" id="KW-0813">Transport</keyword>
<dbReference type="PROSITE" id="PS51257">
    <property type="entry name" value="PROKAR_LIPOPROTEIN"/>
    <property type="match status" value="1"/>
</dbReference>
<keyword evidence="2 6" id="KW-0349">Heme</keyword>
<evidence type="ECO:0000256" key="2">
    <source>
        <dbReference type="ARBA" id="ARBA00022617"/>
    </source>
</evidence>
<evidence type="ECO:0000259" key="8">
    <source>
        <dbReference type="PROSITE" id="PS51007"/>
    </source>
</evidence>
<dbReference type="RefSeq" id="WP_380774230.1">
    <property type="nucleotide sequence ID" value="NZ_JBHUEO010000035.1"/>
</dbReference>
<keyword evidence="4" id="KW-0249">Electron transport</keyword>
<feature type="domain" description="Cytochrome c" evidence="8">
    <location>
        <begin position="40"/>
        <end position="114"/>
    </location>
</feature>
<dbReference type="PANTHER" id="PTHR37823:SF2">
    <property type="entry name" value="CYTOCHROME C-550"/>
    <property type="match status" value="1"/>
</dbReference>
<dbReference type="SUPFAM" id="SSF46626">
    <property type="entry name" value="Cytochrome c"/>
    <property type="match status" value="1"/>
</dbReference>
<dbReference type="EMBL" id="JBHUEO010000035">
    <property type="protein sequence ID" value="MFD1707509.1"/>
    <property type="molecule type" value="Genomic_DNA"/>
</dbReference>
<dbReference type="PIRSF" id="PIRSF000025">
    <property type="entry name" value="Cytc_Bsub_c550"/>
    <property type="match status" value="1"/>
</dbReference>
<comment type="caution">
    <text evidence="9">The sequence shown here is derived from an EMBL/GenBank/DDBJ whole genome shotgun (WGS) entry which is preliminary data.</text>
</comment>
<name>A0ABW4KII5_9BACI</name>
<dbReference type="InterPro" id="IPR051811">
    <property type="entry name" value="Cytochrome_c550/c551-like"/>
</dbReference>
<protein>
    <submittedName>
        <fullName evidence="9">Cytochrome c551</fullName>
    </submittedName>
</protein>
<evidence type="ECO:0000256" key="1">
    <source>
        <dbReference type="ARBA" id="ARBA00022448"/>
    </source>
</evidence>
<evidence type="ECO:0000313" key="9">
    <source>
        <dbReference type="EMBL" id="MFD1707509.1"/>
    </source>
</evidence>
<keyword evidence="5 6" id="KW-0408">Iron</keyword>
<dbReference type="NCBIfam" id="NF045774">
    <property type="entry name" value="cytochro_C551"/>
    <property type="match status" value="1"/>
</dbReference>
<dbReference type="InterPro" id="IPR036909">
    <property type="entry name" value="Cyt_c-like_dom_sf"/>
</dbReference>
<dbReference type="Gene3D" id="1.10.760.10">
    <property type="entry name" value="Cytochrome c-like domain"/>
    <property type="match status" value="1"/>
</dbReference>